<accession>D7CS41</accession>
<dbReference type="GO" id="GO:0042834">
    <property type="term" value="F:peptidoglycan binding"/>
    <property type="evidence" value="ECO:0007669"/>
    <property type="project" value="InterPro"/>
</dbReference>
<protein>
    <submittedName>
        <fullName evidence="3">Sporulation domain protein</fullName>
    </submittedName>
</protein>
<gene>
    <name evidence="3" type="ordered locus">Trad_0436</name>
</gene>
<dbReference type="Proteomes" id="UP000000379">
    <property type="component" value="Chromosome"/>
</dbReference>
<reference evidence="4" key="1">
    <citation type="submission" date="2010-05" db="EMBL/GenBank/DDBJ databases">
        <title>The complete genome of Truepera radiovictris DSM 17093.</title>
        <authorList>
            <consortium name="US DOE Joint Genome Institute (JGI-PGF)"/>
            <person name="Lucas S."/>
            <person name="Copeland A."/>
            <person name="Lapidus A."/>
            <person name="Glavina del Rio T."/>
            <person name="Dalin E."/>
            <person name="Tice H."/>
            <person name="Bruce D."/>
            <person name="Goodwin L."/>
            <person name="Pitluck S."/>
            <person name="Kyrpides N."/>
            <person name="Mavromatis K."/>
            <person name="Ovchinnikova G."/>
            <person name="Munk A.C."/>
            <person name="Detter J.C."/>
            <person name="Han C."/>
            <person name="Tapia R."/>
            <person name="Land M."/>
            <person name="Hauser L."/>
            <person name="Markowitz V."/>
            <person name="Cheng J.-F."/>
            <person name="Hugenholtz P."/>
            <person name="Woyke T."/>
            <person name="Wu D."/>
            <person name="Tindall B."/>
            <person name="Pomrenke H.G."/>
            <person name="Brambilla E."/>
            <person name="Klenk H.-P."/>
            <person name="Eisen J.A."/>
        </authorList>
    </citation>
    <scope>NUCLEOTIDE SEQUENCE [LARGE SCALE GENOMIC DNA]</scope>
    <source>
        <strain evidence="4">DSM 17093 / CIP 108686 / LMG 22925 / RQ-24</strain>
    </source>
</reference>
<evidence type="ECO:0000256" key="1">
    <source>
        <dbReference type="SAM" id="SignalP"/>
    </source>
</evidence>
<dbReference type="SUPFAM" id="SSF110997">
    <property type="entry name" value="Sporulation related repeat"/>
    <property type="match status" value="1"/>
</dbReference>
<dbReference type="KEGG" id="tra:Trad_0436"/>
<organism evidence="3 4">
    <name type="scientific">Truepera radiovictrix (strain DSM 17093 / CIP 108686 / LMG 22925 / RQ-24)</name>
    <dbReference type="NCBI Taxonomy" id="649638"/>
    <lineage>
        <taxon>Bacteria</taxon>
        <taxon>Thermotogati</taxon>
        <taxon>Deinococcota</taxon>
        <taxon>Deinococci</taxon>
        <taxon>Trueperales</taxon>
        <taxon>Trueperaceae</taxon>
        <taxon>Truepera</taxon>
    </lineage>
</organism>
<evidence type="ECO:0000259" key="2">
    <source>
        <dbReference type="PROSITE" id="PS51724"/>
    </source>
</evidence>
<dbReference type="Gene3D" id="3.30.70.1070">
    <property type="entry name" value="Sporulation related repeat"/>
    <property type="match status" value="1"/>
</dbReference>
<feature type="chain" id="PRO_5003094404" evidence="1">
    <location>
        <begin position="18"/>
        <end position="220"/>
    </location>
</feature>
<dbReference type="InterPro" id="IPR036680">
    <property type="entry name" value="SPOR-like_sf"/>
</dbReference>
<dbReference type="PROSITE" id="PS51724">
    <property type="entry name" value="SPOR"/>
    <property type="match status" value="1"/>
</dbReference>
<sequence length="220" mass="23490">MRAALCCFCFALGLAWAQPPSGAFALQVFAFGDPAHAQRVAERLRTYGFDAYTETPPGSRWVQVRIGCFGARADAEGLLADVRARVSADALIVPFSPGAGASVCAVRELGFIPPPRWELAHSGAERVSFRVGDPPRYLVFDGRWRVAQSDAETHAPSAGLPAGTLHAHYRATRSRGRPLVRADLAGGSLLIAAGELLWTSRGAAVVQLGQEVFALRLVLP</sequence>
<reference evidence="3 4" key="2">
    <citation type="journal article" date="2011" name="Stand. Genomic Sci.">
        <title>Complete genome sequence of Truepera radiovictrix type strain (RQ-24).</title>
        <authorList>
            <person name="Ivanova N."/>
            <person name="Rohde C."/>
            <person name="Munk C."/>
            <person name="Nolan M."/>
            <person name="Lucas S."/>
            <person name="Del Rio T.G."/>
            <person name="Tice H."/>
            <person name="Deshpande S."/>
            <person name="Cheng J.F."/>
            <person name="Tapia R."/>
            <person name="Han C."/>
            <person name="Goodwin L."/>
            <person name="Pitluck S."/>
            <person name="Liolios K."/>
            <person name="Mavromatis K."/>
            <person name="Mikhailova N."/>
            <person name="Pati A."/>
            <person name="Chen A."/>
            <person name="Palaniappan K."/>
            <person name="Land M."/>
            <person name="Hauser L."/>
            <person name="Chang Y.J."/>
            <person name="Jeffries C.D."/>
            <person name="Brambilla E."/>
            <person name="Rohde M."/>
            <person name="Goker M."/>
            <person name="Tindall B.J."/>
            <person name="Woyke T."/>
            <person name="Bristow J."/>
            <person name="Eisen J.A."/>
            <person name="Markowitz V."/>
            <person name="Hugenholtz P."/>
            <person name="Kyrpides N.C."/>
            <person name="Klenk H.P."/>
            <person name="Lapidus A."/>
        </authorList>
    </citation>
    <scope>NUCLEOTIDE SEQUENCE [LARGE SCALE GENOMIC DNA]</scope>
    <source>
        <strain evidence="4">DSM 17093 / CIP 108686 / LMG 22925 / RQ-24</strain>
    </source>
</reference>
<dbReference type="EMBL" id="CP002049">
    <property type="protein sequence ID" value="ADI13573.1"/>
    <property type="molecule type" value="Genomic_DNA"/>
</dbReference>
<proteinExistence type="predicted"/>
<dbReference type="Pfam" id="PF05036">
    <property type="entry name" value="SPOR"/>
    <property type="match status" value="1"/>
</dbReference>
<keyword evidence="1" id="KW-0732">Signal</keyword>
<name>D7CS41_TRURR</name>
<dbReference type="eggNOG" id="COG3147">
    <property type="taxonomic scope" value="Bacteria"/>
</dbReference>
<dbReference type="HOGENOM" id="CLU_1255505_0_0_0"/>
<dbReference type="RefSeq" id="WP_013176953.1">
    <property type="nucleotide sequence ID" value="NC_014221.1"/>
</dbReference>
<evidence type="ECO:0000313" key="3">
    <source>
        <dbReference type="EMBL" id="ADI13573.1"/>
    </source>
</evidence>
<dbReference type="OrthoDB" id="8563804at2"/>
<dbReference type="STRING" id="649638.Trad_0436"/>
<feature type="domain" description="SPOR" evidence="2">
    <location>
        <begin position="18"/>
        <end position="95"/>
    </location>
</feature>
<dbReference type="InterPro" id="IPR007730">
    <property type="entry name" value="SPOR-like_dom"/>
</dbReference>
<dbReference type="AlphaFoldDB" id="D7CS41"/>
<feature type="signal peptide" evidence="1">
    <location>
        <begin position="1"/>
        <end position="17"/>
    </location>
</feature>
<keyword evidence="4" id="KW-1185">Reference proteome</keyword>
<evidence type="ECO:0000313" key="4">
    <source>
        <dbReference type="Proteomes" id="UP000000379"/>
    </source>
</evidence>